<dbReference type="RefSeq" id="WP_036875160.1">
    <property type="nucleotide sequence ID" value="NZ_JRNN01000097.1"/>
</dbReference>
<evidence type="ECO:0000313" key="3">
    <source>
        <dbReference type="Proteomes" id="UP000029556"/>
    </source>
</evidence>
<reference evidence="2 3" key="1">
    <citation type="submission" date="2014-07" db="EMBL/GenBank/DDBJ databases">
        <authorList>
            <person name="McCorrison J."/>
            <person name="Sanka R."/>
            <person name="Torralba M."/>
            <person name="Gillis M."/>
            <person name="Haft D.H."/>
            <person name="Methe B."/>
            <person name="Sutton G."/>
            <person name="Nelson K.E."/>
        </authorList>
    </citation>
    <scope>NUCLEOTIDE SEQUENCE [LARGE SCALE GENOMIC DNA]</scope>
    <source>
        <strain evidence="2 3">DNF00853</strain>
    </source>
</reference>
<feature type="transmembrane region" description="Helical" evidence="1">
    <location>
        <begin position="33"/>
        <end position="53"/>
    </location>
</feature>
<sequence>MSIVNGLGFYESINKLIIGFLLLFLFVKPDFESSQGVLFLILAYIIGCIYQAIIRSLTKSWLILRECEIAKAYKQIYKIEYSEKDIKDLYLQSYYEITNAGLLLNIPINEALENFMRNLAPVLALYLVVIVSNCNDLTPFLNNSTTDAIFVFLLLICVYVLRFYYQKEVYRLVWEAIYYWDKIKDKNRLNYEKGN</sequence>
<comment type="caution">
    <text evidence="2">The sequence shown here is derived from an EMBL/GenBank/DDBJ whole genome shotgun (WGS) entry which is preliminary data.</text>
</comment>
<feature type="transmembrane region" description="Helical" evidence="1">
    <location>
        <begin position="148"/>
        <end position="165"/>
    </location>
</feature>
<evidence type="ECO:0000313" key="2">
    <source>
        <dbReference type="EMBL" id="KGF32889.1"/>
    </source>
</evidence>
<keyword evidence="1" id="KW-0812">Transmembrane</keyword>
<feature type="transmembrane region" description="Helical" evidence="1">
    <location>
        <begin position="7"/>
        <end position="27"/>
    </location>
</feature>
<keyword evidence="1" id="KW-1133">Transmembrane helix</keyword>
<organism evidence="2 3">
    <name type="scientific">Hoylesella buccalis DNF00853</name>
    <dbReference type="NCBI Taxonomy" id="1401074"/>
    <lineage>
        <taxon>Bacteria</taxon>
        <taxon>Pseudomonadati</taxon>
        <taxon>Bacteroidota</taxon>
        <taxon>Bacteroidia</taxon>
        <taxon>Bacteroidales</taxon>
        <taxon>Prevotellaceae</taxon>
        <taxon>Hoylesella</taxon>
    </lineage>
</organism>
<dbReference type="OrthoDB" id="9995232at2"/>
<accession>A0A096BIB9</accession>
<dbReference type="Proteomes" id="UP000029556">
    <property type="component" value="Unassembled WGS sequence"/>
</dbReference>
<proteinExistence type="predicted"/>
<dbReference type="AlphaFoldDB" id="A0A096BIB9"/>
<name>A0A096BIB9_9BACT</name>
<gene>
    <name evidence="2" type="ORF">HMPREF2137_12840</name>
</gene>
<evidence type="ECO:0000256" key="1">
    <source>
        <dbReference type="SAM" id="Phobius"/>
    </source>
</evidence>
<keyword evidence="1" id="KW-0472">Membrane</keyword>
<dbReference type="EMBL" id="JRNN01000097">
    <property type="protein sequence ID" value="KGF32889.1"/>
    <property type="molecule type" value="Genomic_DNA"/>
</dbReference>
<protein>
    <submittedName>
        <fullName evidence="2">Uncharacterized protein</fullName>
    </submittedName>
</protein>